<evidence type="ECO:0000313" key="4">
    <source>
        <dbReference type="EMBL" id="RHI20934.1"/>
    </source>
</evidence>
<dbReference type="EMBL" id="QRKN01000008">
    <property type="protein sequence ID" value="RHI20934.1"/>
    <property type="molecule type" value="Genomic_DNA"/>
</dbReference>
<evidence type="ECO:0000313" key="3">
    <source>
        <dbReference type="EMBL" id="RHC42124.1"/>
    </source>
</evidence>
<reference evidence="5 6" key="1">
    <citation type="submission" date="2018-08" db="EMBL/GenBank/DDBJ databases">
        <title>A genome reference for cultivated species of the human gut microbiota.</title>
        <authorList>
            <person name="Zou Y."/>
            <person name="Xue W."/>
            <person name="Luo G."/>
        </authorList>
    </citation>
    <scope>NUCLEOTIDE SEQUENCE [LARGE SCALE GENOMIC DNA]</scope>
    <source>
        <strain evidence="2 6">AF18-16LB</strain>
        <strain evidence="1 5">AF25-15</strain>
        <strain evidence="4 7">AM16-11</strain>
        <strain evidence="3 8">AM36-3AA</strain>
    </source>
</reference>
<gene>
    <name evidence="4" type="ORF">DW172_10590</name>
    <name evidence="3" type="ORF">DW848_01425</name>
    <name evidence="2" type="ORF">DWX06_04545</name>
    <name evidence="1" type="ORF">DWY38_09155</name>
</gene>
<dbReference type="Proteomes" id="UP000285865">
    <property type="component" value="Unassembled WGS sequence"/>
</dbReference>
<comment type="caution">
    <text evidence="1">The sequence shown here is derived from an EMBL/GenBank/DDBJ whole genome shotgun (WGS) entry which is preliminary data.</text>
</comment>
<protein>
    <submittedName>
        <fullName evidence="1">Uncharacterized protein</fullName>
    </submittedName>
</protein>
<evidence type="ECO:0000313" key="1">
    <source>
        <dbReference type="EMBL" id="RGR54408.1"/>
    </source>
</evidence>
<dbReference type="EMBL" id="QSHU01000001">
    <property type="protein sequence ID" value="RHC42124.1"/>
    <property type="molecule type" value="Genomic_DNA"/>
</dbReference>
<evidence type="ECO:0000313" key="6">
    <source>
        <dbReference type="Proteomes" id="UP000284296"/>
    </source>
</evidence>
<dbReference type="AlphaFoldDB" id="A0A395V074"/>
<sequence>MANSDAYLIGKAKYKDHDEKKSRQYEELFGKGWKEIDFETVSNVAVSEIQQVIQQIILCLR</sequence>
<dbReference type="Proteomes" id="UP000286104">
    <property type="component" value="Unassembled WGS sequence"/>
</dbReference>
<dbReference type="Proteomes" id="UP000266066">
    <property type="component" value="Unassembled WGS sequence"/>
</dbReference>
<proteinExistence type="predicted"/>
<evidence type="ECO:0000313" key="7">
    <source>
        <dbReference type="Proteomes" id="UP000285865"/>
    </source>
</evidence>
<evidence type="ECO:0000313" key="8">
    <source>
        <dbReference type="Proteomes" id="UP000286104"/>
    </source>
</evidence>
<dbReference type="Proteomes" id="UP000284296">
    <property type="component" value="Unassembled WGS sequence"/>
</dbReference>
<dbReference type="EMBL" id="QRXG01000005">
    <property type="protein sequence ID" value="RGT82815.1"/>
    <property type="molecule type" value="Genomic_DNA"/>
</dbReference>
<evidence type="ECO:0000313" key="5">
    <source>
        <dbReference type="Proteomes" id="UP000266066"/>
    </source>
</evidence>
<evidence type="ECO:0000313" key="2">
    <source>
        <dbReference type="EMBL" id="RGT82815.1"/>
    </source>
</evidence>
<dbReference type="EMBL" id="QRUJ01000008">
    <property type="protein sequence ID" value="RGR54408.1"/>
    <property type="molecule type" value="Genomic_DNA"/>
</dbReference>
<name>A0A395V074_9FIRM</name>
<organism evidence="1 5">
    <name type="scientific">Agathobacter rectalis</name>
    <dbReference type="NCBI Taxonomy" id="39491"/>
    <lineage>
        <taxon>Bacteria</taxon>
        <taxon>Bacillati</taxon>
        <taxon>Bacillota</taxon>
        <taxon>Clostridia</taxon>
        <taxon>Lachnospirales</taxon>
        <taxon>Lachnospiraceae</taxon>
        <taxon>Agathobacter</taxon>
    </lineage>
</organism>
<accession>A0A395V074</accession>